<accession>A0A0L9UR41</accession>
<dbReference type="Proteomes" id="UP000053144">
    <property type="component" value="Chromosome 6"/>
</dbReference>
<sequence length="240" mass="27949">METRGTQAMEKTIENGHRSNRERKMALIQDVDKLKRKLRLEENVHRVLERAFTRPLGSLPRLPPYLPPHILKLVAEVAVLEEEVVRLEENVVNFSQALYQEAVYISSKLVNRKQLHIKQEVLSSIPEEGYQKRNHFFYSSLKDKQSLEKKMAKFITTGKKSLIKQELNEVYADHLKLQIERRSVHQERALSSSSSLDDKESEDIVKRYNILYNCLLRSIQRSRNIDGCLVLELIQAAIPC</sequence>
<reference evidence="4" key="1">
    <citation type="journal article" date="2015" name="Proc. Natl. Acad. Sci. U.S.A.">
        <title>Genome sequencing of adzuki bean (Vigna angularis) provides insight into high starch and low fat accumulation and domestication.</title>
        <authorList>
            <person name="Yang K."/>
            <person name="Tian Z."/>
            <person name="Chen C."/>
            <person name="Luo L."/>
            <person name="Zhao B."/>
            <person name="Wang Z."/>
            <person name="Yu L."/>
            <person name="Li Y."/>
            <person name="Sun Y."/>
            <person name="Li W."/>
            <person name="Chen Y."/>
            <person name="Li Y."/>
            <person name="Zhang Y."/>
            <person name="Ai D."/>
            <person name="Zhao J."/>
            <person name="Shang C."/>
            <person name="Ma Y."/>
            <person name="Wu B."/>
            <person name="Wang M."/>
            <person name="Gao L."/>
            <person name="Sun D."/>
            <person name="Zhang P."/>
            <person name="Guo F."/>
            <person name="Wang W."/>
            <person name="Li Y."/>
            <person name="Wang J."/>
            <person name="Varshney R.K."/>
            <person name="Wang J."/>
            <person name="Ling H.Q."/>
            <person name="Wan P."/>
        </authorList>
    </citation>
    <scope>NUCLEOTIDE SEQUENCE</scope>
    <source>
        <strain evidence="4">cv. Jingnong 6</strain>
    </source>
</reference>
<dbReference type="OMA" id="GRWGKEN"/>
<feature type="coiled-coil region" evidence="1">
    <location>
        <begin position="24"/>
        <end position="97"/>
    </location>
</feature>
<feature type="domain" description="Ternary complex factor MIP1 leucine-zipper" evidence="2">
    <location>
        <begin position="20"/>
        <end position="101"/>
    </location>
</feature>
<evidence type="ECO:0000256" key="1">
    <source>
        <dbReference type="SAM" id="Coils"/>
    </source>
</evidence>
<organism evidence="3 4">
    <name type="scientific">Phaseolus angularis</name>
    <name type="common">Azuki bean</name>
    <name type="synonym">Vigna angularis</name>
    <dbReference type="NCBI Taxonomy" id="3914"/>
    <lineage>
        <taxon>Eukaryota</taxon>
        <taxon>Viridiplantae</taxon>
        <taxon>Streptophyta</taxon>
        <taxon>Embryophyta</taxon>
        <taxon>Tracheophyta</taxon>
        <taxon>Spermatophyta</taxon>
        <taxon>Magnoliopsida</taxon>
        <taxon>eudicotyledons</taxon>
        <taxon>Gunneridae</taxon>
        <taxon>Pentapetalae</taxon>
        <taxon>rosids</taxon>
        <taxon>fabids</taxon>
        <taxon>Fabales</taxon>
        <taxon>Fabaceae</taxon>
        <taxon>Papilionoideae</taxon>
        <taxon>50 kb inversion clade</taxon>
        <taxon>NPAAA clade</taxon>
        <taxon>indigoferoid/millettioid clade</taxon>
        <taxon>Phaseoleae</taxon>
        <taxon>Vigna</taxon>
    </lineage>
</organism>
<evidence type="ECO:0000313" key="3">
    <source>
        <dbReference type="EMBL" id="KOM45042.1"/>
    </source>
</evidence>
<dbReference type="Pfam" id="PF14389">
    <property type="entry name" value="Lzipper-MIP1"/>
    <property type="match status" value="1"/>
</dbReference>
<dbReference type="Gramene" id="KOM45042">
    <property type="protein sequence ID" value="KOM45042"/>
    <property type="gene ID" value="LR48_Vigan06g034800"/>
</dbReference>
<evidence type="ECO:0000313" key="4">
    <source>
        <dbReference type="Proteomes" id="UP000053144"/>
    </source>
</evidence>
<protein>
    <recommendedName>
        <fullName evidence="2">Ternary complex factor MIP1 leucine-zipper domain-containing protein</fullName>
    </recommendedName>
</protein>
<dbReference type="PANTHER" id="PTHR46248:SF19">
    <property type="entry name" value="TERNARY COMPLEX FACTOR MIP1, LEUCINE-ZIPPER-RELATED"/>
    <property type="match status" value="1"/>
</dbReference>
<dbReference type="PANTHER" id="PTHR46248">
    <property type="entry name" value="EXPRESSED PROTEIN"/>
    <property type="match status" value="1"/>
</dbReference>
<dbReference type="STRING" id="3914.A0A0L9UR41"/>
<dbReference type="AlphaFoldDB" id="A0A0L9UR41"/>
<dbReference type="EMBL" id="CM003376">
    <property type="protein sequence ID" value="KOM45042.1"/>
    <property type="molecule type" value="Genomic_DNA"/>
</dbReference>
<name>A0A0L9UR41_PHAAN</name>
<proteinExistence type="predicted"/>
<gene>
    <name evidence="3" type="ORF">LR48_Vigan06g034800</name>
</gene>
<dbReference type="InterPro" id="IPR025757">
    <property type="entry name" value="MIP1_Leuzipper"/>
</dbReference>
<keyword evidence="1" id="KW-0175">Coiled coil</keyword>
<evidence type="ECO:0000259" key="2">
    <source>
        <dbReference type="Pfam" id="PF14389"/>
    </source>
</evidence>